<dbReference type="Gene3D" id="1.20.910.10">
    <property type="entry name" value="Heme oxygenase-like"/>
    <property type="match status" value="1"/>
</dbReference>
<gene>
    <name evidence="2" type="ORF">JQS30_08350</name>
</gene>
<dbReference type="RefSeq" id="WP_213172890.1">
    <property type="nucleotide sequence ID" value="NZ_CP070496.1"/>
</dbReference>
<name>A0A895XTS4_9ACTN</name>
<reference evidence="2" key="1">
    <citation type="submission" date="2021-02" db="EMBL/GenBank/DDBJ databases">
        <title>Natronoglycomyces albus gen. nov., sp. nov, a haloalkaliphilic actinobacterium from a soda solonchak soil.</title>
        <authorList>
            <person name="Sorokin D.Y."/>
            <person name="Khijniak T.V."/>
            <person name="Zakharycheva A.P."/>
            <person name="Boueva O.V."/>
            <person name="Ariskina E.V."/>
            <person name="Hahnke R.L."/>
            <person name="Bunk B."/>
            <person name="Sproer C."/>
            <person name="Schumann P."/>
            <person name="Evtushenko L.I."/>
            <person name="Kublanov I.V."/>
        </authorList>
    </citation>
    <scope>NUCLEOTIDE SEQUENCE</scope>
    <source>
        <strain evidence="2">DSM 106290</strain>
    </source>
</reference>
<protein>
    <submittedName>
        <fullName evidence="2">Iron-containing redox enzyme family protein</fullName>
    </submittedName>
</protein>
<proteinExistence type="predicted"/>
<dbReference type="KEGG" id="nav:JQS30_08350"/>
<sequence>MTHSSHNHSPAFDLPDTSTSLPIRAPEVSPEAVVGVERTIAASAPTWFGALLRDIENEQARWLSRRLAHGFLHAAANDQIAQDLGTNTQSADEVVSYLLERAETLGHDIARLRGQPQLRYLLRERAPIALLGPAWLDTVSQPASEPAVIVNRLGAHRFAARGEGTVELSTAAVRRRELEAQAIALPDLLADDFCTHCESRDITTAHAAVILALSLNGASLLPEIVGAHCAASMLAVDDKLLGTTETIPAEELADTLRTYWQLCEKSATGKDDWQRMLRGATLLVTLETYHVRHLSALAQWHAQLSLDDKVARIVARHMPYAGKQHKNVRIGGRLITEWFPPGTPPADLPAFLEAFRTSKSVRPRSNGGNRFLESIRFGGPMFGIFDAEEAHVFESWIAAGNTGTVTLTDDFTGTSESHEWIRRVRKASSTLKPTVSTWAPAGERQMLFQLVNIEDFPNALPAAHQRALQTLEEAEILFEHGARGLHTDASFFPYSAEALIQRAEEIYWTKLVEPYRKLDEVPGREEVIFGQKVNAFGSMVDGAWSHRIGSAGRLRHRTDGMLAAIYADEMGRGDVAKNHLTLIYRVLDSMGIAIPHIRTAAFIEQDHLPDLYDFPLHQLSLAAFPDTFYEEIMGYNLGVEMLGLGRVRLQEIQKLRRWGFDTSYEEAHLSIDNFSAGHARQAVDLIVFYLDHLRRVAGPAEVERRWERIWRGYASFAYYLETELVRTLRHDLAESELLI</sequence>
<dbReference type="EMBL" id="CP070496">
    <property type="protein sequence ID" value="QSB06883.1"/>
    <property type="molecule type" value="Genomic_DNA"/>
</dbReference>
<evidence type="ECO:0000256" key="1">
    <source>
        <dbReference type="SAM" id="MobiDB-lite"/>
    </source>
</evidence>
<accession>A0A895XTS4</accession>
<feature type="region of interest" description="Disordered" evidence="1">
    <location>
        <begin position="1"/>
        <end position="23"/>
    </location>
</feature>
<evidence type="ECO:0000313" key="2">
    <source>
        <dbReference type="EMBL" id="QSB06883.1"/>
    </source>
</evidence>
<organism evidence="2 3">
    <name type="scientific">Natronoglycomyces albus</name>
    <dbReference type="NCBI Taxonomy" id="2811108"/>
    <lineage>
        <taxon>Bacteria</taxon>
        <taxon>Bacillati</taxon>
        <taxon>Actinomycetota</taxon>
        <taxon>Actinomycetes</taxon>
        <taxon>Glycomycetales</taxon>
        <taxon>Glycomycetaceae</taxon>
        <taxon>Natronoglycomyces</taxon>
    </lineage>
</organism>
<dbReference type="SMART" id="SM01236">
    <property type="entry name" value="Haem_oxygenase_2"/>
    <property type="match status" value="1"/>
</dbReference>
<dbReference type="Pfam" id="PF14518">
    <property type="entry name" value="Haem_oxygenas_2"/>
    <property type="match status" value="1"/>
</dbReference>
<dbReference type="AlphaFoldDB" id="A0A895XTS4"/>
<dbReference type="InterPro" id="IPR016084">
    <property type="entry name" value="Haem_Oase-like_multi-hlx"/>
</dbReference>
<keyword evidence="3" id="KW-1185">Reference proteome</keyword>
<dbReference type="Proteomes" id="UP000662939">
    <property type="component" value="Chromosome"/>
</dbReference>
<evidence type="ECO:0000313" key="3">
    <source>
        <dbReference type="Proteomes" id="UP000662939"/>
    </source>
</evidence>